<reference evidence="3" key="2">
    <citation type="submission" date="2015-01" db="EMBL/GenBank/DDBJ databases">
        <title>Evolutionary Origins and Diversification of the Mycorrhizal Mutualists.</title>
        <authorList>
            <consortium name="DOE Joint Genome Institute"/>
            <consortium name="Mycorrhizal Genomics Consortium"/>
            <person name="Kohler A."/>
            <person name="Kuo A."/>
            <person name="Nagy L.G."/>
            <person name="Floudas D."/>
            <person name="Copeland A."/>
            <person name="Barry K.W."/>
            <person name="Cichocki N."/>
            <person name="Veneault-Fourrey C."/>
            <person name="LaButti K."/>
            <person name="Lindquist E.A."/>
            <person name="Lipzen A."/>
            <person name="Lundell T."/>
            <person name="Morin E."/>
            <person name="Murat C."/>
            <person name="Riley R."/>
            <person name="Ohm R."/>
            <person name="Sun H."/>
            <person name="Tunlid A."/>
            <person name="Henrissat B."/>
            <person name="Grigoriev I.V."/>
            <person name="Hibbett D.S."/>
            <person name="Martin F."/>
        </authorList>
    </citation>
    <scope>NUCLEOTIDE SEQUENCE [LARGE SCALE GENOMIC DNA]</scope>
    <source>
        <strain evidence="3">441</strain>
    </source>
</reference>
<sequence>MSKSIRIMPLAKNGEDHSVQSSKPSRLQDTEDQELELYAKAAAEFKISWQKHKQERENKVAQAVRTELNEYISGKCAAMTEVTAKIEHTYQNYLAQTAVVEDKMRAIMVAIVEKQQRLLSLAVQKHQKVIEVGQEVEAAQTEALRHVKTACKDYIALQDALSAECD</sequence>
<evidence type="ECO:0000313" key="2">
    <source>
        <dbReference type="EMBL" id="KIK29348.1"/>
    </source>
</evidence>
<evidence type="ECO:0000256" key="1">
    <source>
        <dbReference type="SAM" id="MobiDB-lite"/>
    </source>
</evidence>
<protein>
    <submittedName>
        <fullName evidence="2">Uncharacterized protein</fullName>
    </submittedName>
</protein>
<feature type="region of interest" description="Disordered" evidence="1">
    <location>
        <begin position="1"/>
        <end position="31"/>
    </location>
</feature>
<dbReference type="AlphaFoldDB" id="A0A0D0ABD6"/>
<dbReference type="Proteomes" id="UP000054018">
    <property type="component" value="Unassembled WGS sequence"/>
</dbReference>
<organism evidence="2 3">
    <name type="scientific">Pisolithus microcarpus 441</name>
    <dbReference type="NCBI Taxonomy" id="765257"/>
    <lineage>
        <taxon>Eukaryota</taxon>
        <taxon>Fungi</taxon>
        <taxon>Dikarya</taxon>
        <taxon>Basidiomycota</taxon>
        <taxon>Agaricomycotina</taxon>
        <taxon>Agaricomycetes</taxon>
        <taxon>Agaricomycetidae</taxon>
        <taxon>Boletales</taxon>
        <taxon>Sclerodermatineae</taxon>
        <taxon>Pisolithaceae</taxon>
        <taxon>Pisolithus</taxon>
    </lineage>
</organism>
<dbReference type="OrthoDB" id="3235454at2759"/>
<keyword evidence="3" id="KW-1185">Reference proteome</keyword>
<gene>
    <name evidence="2" type="ORF">PISMIDRAFT_526523</name>
</gene>
<accession>A0A0D0ABD6</accession>
<dbReference type="EMBL" id="KN833690">
    <property type="protein sequence ID" value="KIK29348.1"/>
    <property type="molecule type" value="Genomic_DNA"/>
</dbReference>
<evidence type="ECO:0000313" key="3">
    <source>
        <dbReference type="Proteomes" id="UP000054018"/>
    </source>
</evidence>
<proteinExistence type="predicted"/>
<reference evidence="2 3" key="1">
    <citation type="submission" date="2014-04" db="EMBL/GenBank/DDBJ databases">
        <authorList>
            <consortium name="DOE Joint Genome Institute"/>
            <person name="Kuo A."/>
            <person name="Kohler A."/>
            <person name="Costa M.D."/>
            <person name="Nagy L.G."/>
            <person name="Floudas D."/>
            <person name="Copeland A."/>
            <person name="Barry K.W."/>
            <person name="Cichocki N."/>
            <person name="Veneault-Fourrey C."/>
            <person name="LaButti K."/>
            <person name="Lindquist E.A."/>
            <person name="Lipzen A."/>
            <person name="Lundell T."/>
            <person name="Morin E."/>
            <person name="Murat C."/>
            <person name="Sun H."/>
            <person name="Tunlid A."/>
            <person name="Henrissat B."/>
            <person name="Grigoriev I.V."/>
            <person name="Hibbett D.S."/>
            <person name="Martin F."/>
            <person name="Nordberg H.P."/>
            <person name="Cantor M.N."/>
            <person name="Hua S.X."/>
        </authorList>
    </citation>
    <scope>NUCLEOTIDE SEQUENCE [LARGE SCALE GENOMIC DNA]</scope>
    <source>
        <strain evidence="2 3">441</strain>
    </source>
</reference>
<name>A0A0D0ABD6_9AGAM</name>
<dbReference type="HOGENOM" id="CLU_1611327_0_0_1"/>